<protein>
    <submittedName>
        <fullName evidence="2">Uncharacterized protein</fullName>
    </submittedName>
</protein>
<evidence type="ECO:0000313" key="2">
    <source>
        <dbReference type="EMBL" id="CVI54314.1"/>
    </source>
</evidence>
<accession>A0A1S7TI90</accession>
<organism evidence="2 3">
    <name type="scientific">Agrobacterium deltaense NCPPB 1641</name>
    <dbReference type="NCBI Taxonomy" id="1183425"/>
    <lineage>
        <taxon>Bacteria</taxon>
        <taxon>Pseudomonadati</taxon>
        <taxon>Pseudomonadota</taxon>
        <taxon>Alphaproteobacteria</taxon>
        <taxon>Hyphomicrobiales</taxon>
        <taxon>Rhizobiaceae</taxon>
        <taxon>Rhizobium/Agrobacterium group</taxon>
        <taxon>Agrobacterium</taxon>
    </lineage>
</organism>
<dbReference type="AlphaFoldDB" id="A0A1S7TI90"/>
<sequence>MLDGFDLIWHDKLALRDNRTGKFGLNRPSADSEHEESRQNA</sequence>
<reference evidence="2" key="1">
    <citation type="submission" date="2016-01" db="EMBL/GenBank/DDBJ databases">
        <authorList>
            <person name="Regsiter A."/>
            <person name="william w."/>
        </authorList>
    </citation>
    <scope>NUCLEOTIDE SEQUENCE</scope>
    <source>
        <strain evidence="2">NCPPB 1641</strain>
    </source>
</reference>
<feature type="compositionally biased region" description="Basic and acidic residues" evidence="1">
    <location>
        <begin position="30"/>
        <end position="41"/>
    </location>
</feature>
<dbReference type="EMBL" id="FCNP01000001">
    <property type="protein sequence ID" value="CVI54314.1"/>
    <property type="molecule type" value="Genomic_DNA"/>
</dbReference>
<name>A0A1S7TI90_9HYPH</name>
<feature type="region of interest" description="Disordered" evidence="1">
    <location>
        <begin position="20"/>
        <end position="41"/>
    </location>
</feature>
<comment type="caution">
    <text evidence="2">The sequence shown here is derived from an EMBL/GenBank/DDBJ whole genome shotgun (WGS) entry which is preliminary data.</text>
</comment>
<keyword evidence="3" id="KW-1185">Reference proteome</keyword>
<gene>
    <name evidence="2" type="ORF">AGR7A_Cc10022</name>
</gene>
<dbReference type="Proteomes" id="UP000192140">
    <property type="component" value="Unassembled WGS sequence"/>
</dbReference>
<proteinExistence type="predicted"/>
<evidence type="ECO:0000313" key="3">
    <source>
        <dbReference type="Proteomes" id="UP000192140"/>
    </source>
</evidence>
<evidence type="ECO:0000256" key="1">
    <source>
        <dbReference type="SAM" id="MobiDB-lite"/>
    </source>
</evidence>